<evidence type="ECO:0000313" key="3">
    <source>
        <dbReference type="Proteomes" id="UP000024635"/>
    </source>
</evidence>
<evidence type="ECO:0000313" key="2">
    <source>
        <dbReference type="EMBL" id="EYC05814.1"/>
    </source>
</evidence>
<feature type="region of interest" description="Disordered" evidence="1">
    <location>
        <begin position="152"/>
        <end position="253"/>
    </location>
</feature>
<evidence type="ECO:0000256" key="1">
    <source>
        <dbReference type="SAM" id="MobiDB-lite"/>
    </source>
</evidence>
<dbReference type="AlphaFoldDB" id="A0A016TRZ0"/>
<feature type="compositionally biased region" description="Polar residues" evidence="1">
    <location>
        <begin position="37"/>
        <end position="47"/>
    </location>
</feature>
<comment type="caution">
    <text evidence="2">The sequence shown here is derived from an EMBL/GenBank/DDBJ whole genome shotgun (WGS) entry which is preliminary data.</text>
</comment>
<keyword evidence="3" id="KW-1185">Reference proteome</keyword>
<dbReference type="Proteomes" id="UP000024635">
    <property type="component" value="Unassembled WGS sequence"/>
</dbReference>
<accession>A0A016TRZ0</accession>
<feature type="region of interest" description="Disordered" evidence="1">
    <location>
        <begin position="25"/>
        <end position="111"/>
    </location>
</feature>
<name>A0A016TRZ0_9BILA</name>
<reference evidence="3" key="1">
    <citation type="journal article" date="2015" name="Nat. Genet.">
        <title>The genome and transcriptome of the zoonotic hookworm Ancylostoma ceylanicum identify infection-specific gene families.</title>
        <authorList>
            <person name="Schwarz E.M."/>
            <person name="Hu Y."/>
            <person name="Antoshechkin I."/>
            <person name="Miller M.M."/>
            <person name="Sternberg P.W."/>
            <person name="Aroian R.V."/>
        </authorList>
    </citation>
    <scope>NUCLEOTIDE SEQUENCE</scope>
    <source>
        <strain evidence="3">HY135</strain>
    </source>
</reference>
<dbReference type="EMBL" id="JARK01001416">
    <property type="protein sequence ID" value="EYC05814.1"/>
    <property type="molecule type" value="Genomic_DNA"/>
</dbReference>
<gene>
    <name evidence="2" type="primary">Acey_s0080.g1375</name>
    <name evidence="2" type="ORF">Y032_0080g1375</name>
</gene>
<protein>
    <submittedName>
        <fullName evidence="2">Uncharacterized protein</fullName>
    </submittedName>
</protein>
<proteinExistence type="predicted"/>
<organism evidence="2 3">
    <name type="scientific">Ancylostoma ceylanicum</name>
    <dbReference type="NCBI Taxonomy" id="53326"/>
    <lineage>
        <taxon>Eukaryota</taxon>
        <taxon>Metazoa</taxon>
        <taxon>Ecdysozoa</taxon>
        <taxon>Nematoda</taxon>
        <taxon>Chromadorea</taxon>
        <taxon>Rhabditida</taxon>
        <taxon>Rhabditina</taxon>
        <taxon>Rhabditomorpha</taxon>
        <taxon>Strongyloidea</taxon>
        <taxon>Ancylostomatidae</taxon>
        <taxon>Ancylostomatinae</taxon>
        <taxon>Ancylostoma</taxon>
    </lineage>
</organism>
<sequence>MDAGVMQHVSGHEQNVLLKTNVYMNALPRPRRRRSDVSSTTITPQTSDQRDKNTMTGKHQRRTGEQNIPETTTGQKILKSRGVKLENVEKEDSTDESDDQESYIDHKSLGHHETDMNDYIYDEEPSSSARNTPTAVRGKHIKALSMLRKNAHLPRIRDYKRGRLSYKNYHRKKNGHRNRKRKGGRKSGTGTYGKYRKQNSAGRRQHKRNSDGYQRGIAQTEHRGGGYHRQQHPKATRNRSRRQTQEWFTHNRN</sequence>
<feature type="compositionally biased region" description="Acidic residues" evidence="1">
    <location>
        <begin position="92"/>
        <end position="102"/>
    </location>
</feature>
<feature type="compositionally biased region" description="Basic residues" evidence="1">
    <location>
        <begin position="225"/>
        <end position="242"/>
    </location>
</feature>
<feature type="compositionally biased region" description="Polar residues" evidence="1">
    <location>
        <begin position="65"/>
        <end position="75"/>
    </location>
</feature>
<feature type="compositionally biased region" description="Basic residues" evidence="1">
    <location>
        <begin position="162"/>
        <end position="185"/>
    </location>
</feature>